<feature type="compositionally biased region" description="Low complexity" evidence="1">
    <location>
        <begin position="1"/>
        <end position="16"/>
    </location>
</feature>
<protein>
    <submittedName>
        <fullName evidence="2">Uncharacterized protein</fullName>
    </submittedName>
</protein>
<feature type="region of interest" description="Disordered" evidence="1">
    <location>
        <begin position="1"/>
        <end position="25"/>
    </location>
</feature>
<name>A0A0L8GJ89_OCTBM</name>
<evidence type="ECO:0000313" key="2">
    <source>
        <dbReference type="EMBL" id="KOF77067.1"/>
    </source>
</evidence>
<organism evidence="2">
    <name type="scientific">Octopus bimaculoides</name>
    <name type="common">California two-spotted octopus</name>
    <dbReference type="NCBI Taxonomy" id="37653"/>
    <lineage>
        <taxon>Eukaryota</taxon>
        <taxon>Metazoa</taxon>
        <taxon>Spiralia</taxon>
        <taxon>Lophotrochozoa</taxon>
        <taxon>Mollusca</taxon>
        <taxon>Cephalopoda</taxon>
        <taxon>Coleoidea</taxon>
        <taxon>Octopodiformes</taxon>
        <taxon>Octopoda</taxon>
        <taxon>Incirrata</taxon>
        <taxon>Octopodidae</taxon>
        <taxon>Octopus</taxon>
    </lineage>
</organism>
<sequence>MRPAAGDQGFGDQAQGSPLKSPSRMRAGKLFYTKKGCTSYMYFPL</sequence>
<dbReference type="AlphaFoldDB" id="A0A0L8GJ89"/>
<reference evidence="2" key="1">
    <citation type="submission" date="2015-07" db="EMBL/GenBank/DDBJ databases">
        <title>MeaNS - Measles Nucleotide Surveillance Program.</title>
        <authorList>
            <person name="Tran T."/>
            <person name="Druce J."/>
        </authorList>
    </citation>
    <scope>NUCLEOTIDE SEQUENCE</scope>
    <source>
        <strain evidence="2">UCB-OBI-ISO-001</strain>
        <tissue evidence="2">Gonad</tissue>
    </source>
</reference>
<evidence type="ECO:0000256" key="1">
    <source>
        <dbReference type="SAM" id="MobiDB-lite"/>
    </source>
</evidence>
<proteinExistence type="predicted"/>
<gene>
    <name evidence="2" type="ORF">OCBIM_22032547mg</name>
</gene>
<accession>A0A0L8GJ89</accession>
<dbReference type="EMBL" id="KQ421582">
    <property type="protein sequence ID" value="KOF77067.1"/>
    <property type="molecule type" value="Genomic_DNA"/>
</dbReference>